<dbReference type="PANTHER" id="PTHR43280">
    <property type="entry name" value="ARAC-FAMILY TRANSCRIPTIONAL REGULATOR"/>
    <property type="match status" value="1"/>
</dbReference>
<keyword evidence="1" id="KW-0805">Transcription regulation</keyword>
<evidence type="ECO:0000256" key="1">
    <source>
        <dbReference type="ARBA" id="ARBA00023015"/>
    </source>
</evidence>
<evidence type="ECO:0000256" key="3">
    <source>
        <dbReference type="ARBA" id="ARBA00023163"/>
    </source>
</evidence>
<dbReference type="GO" id="GO:0003700">
    <property type="term" value="F:DNA-binding transcription factor activity"/>
    <property type="evidence" value="ECO:0007669"/>
    <property type="project" value="InterPro"/>
</dbReference>
<dbReference type="InterPro" id="IPR014710">
    <property type="entry name" value="RmlC-like_jellyroll"/>
</dbReference>
<dbReference type="SUPFAM" id="SSF46689">
    <property type="entry name" value="Homeodomain-like"/>
    <property type="match status" value="2"/>
</dbReference>
<organism evidence="5 6">
    <name type="scientific">Levilactobacillus brevis</name>
    <name type="common">Lactobacillus brevis</name>
    <dbReference type="NCBI Taxonomy" id="1580"/>
    <lineage>
        <taxon>Bacteria</taxon>
        <taxon>Bacillati</taxon>
        <taxon>Bacillota</taxon>
        <taxon>Bacilli</taxon>
        <taxon>Lactobacillales</taxon>
        <taxon>Lactobacillaceae</taxon>
        <taxon>Levilactobacillus</taxon>
    </lineage>
</organism>
<sequence length="318" mass="37221">MMKLMRIKLRPAVWFYKAGEFSADAGWQHKNMYHDQDFEIIFCLQGHFNLSIDGKNYQIKANECWLIPPRTTIFGTDQTTTKVDFFWVHFFADWQSINLSDQYIDKLIHQTAERTSSHDVDCQIDLPRHFQIEDRQAIILAFNQLLDYVNRYHYTDFGNHLAVQLLLISLGDAYLKHLIRTTDMVQLKTTRVVEWIRVNISSELTVASIADHFEMSSDYLTKLFKDEQGETLREYLIMVKMEVAKLLLVRTNLPITAVATAAYFRDDKNFMKLFKKRMKMTAGQYRNNYGNTHLNNPAIDPSIPIPQEIGVFLESTDQ</sequence>
<dbReference type="InterPro" id="IPR013096">
    <property type="entry name" value="Cupin_2"/>
</dbReference>
<dbReference type="Pfam" id="PF07883">
    <property type="entry name" value="Cupin_2"/>
    <property type="match status" value="1"/>
</dbReference>
<keyword evidence="2" id="KW-0238">DNA-binding</keyword>
<dbReference type="EMBL" id="NVYO01000001">
    <property type="protein sequence ID" value="PBQ24350.1"/>
    <property type="molecule type" value="Genomic_DNA"/>
</dbReference>
<reference evidence="5 6" key="1">
    <citation type="submission" date="2017-09" db="EMBL/GenBank/DDBJ databases">
        <title>Genome sequence of Lactobacillus brevis D7.</title>
        <authorList>
            <person name="Kwon M.-S."/>
            <person name="Lim S.K."/>
            <person name="Choi H.-J."/>
        </authorList>
    </citation>
    <scope>NUCLEOTIDE SEQUENCE [LARGE SCALE GENOMIC DNA]</scope>
    <source>
        <strain evidence="5 6">D7</strain>
    </source>
</reference>
<dbReference type="GO" id="GO:0043565">
    <property type="term" value="F:sequence-specific DNA binding"/>
    <property type="evidence" value="ECO:0007669"/>
    <property type="project" value="InterPro"/>
</dbReference>
<dbReference type="PROSITE" id="PS01124">
    <property type="entry name" value="HTH_ARAC_FAMILY_2"/>
    <property type="match status" value="1"/>
</dbReference>
<dbReference type="Proteomes" id="UP000217918">
    <property type="component" value="Unassembled WGS sequence"/>
</dbReference>
<evidence type="ECO:0000259" key="4">
    <source>
        <dbReference type="PROSITE" id="PS01124"/>
    </source>
</evidence>
<evidence type="ECO:0000256" key="2">
    <source>
        <dbReference type="ARBA" id="ARBA00023125"/>
    </source>
</evidence>
<evidence type="ECO:0000313" key="6">
    <source>
        <dbReference type="Proteomes" id="UP000217918"/>
    </source>
</evidence>
<protein>
    <recommendedName>
        <fullName evidence="4">HTH araC/xylS-type domain-containing protein</fullName>
    </recommendedName>
</protein>
<comment type="caution">
    <text evidence="5">The sequence shown here is derived from an EMBL/GenBank/DDBJ whole genome shotgun (WGS) entry which is preliminary data.</text>
</comment>
<accession>A0A2A3TZT4</accession>
<dbReference type="Gene3D" id="1.10.10.60">
    <property type="entry name" value="Homeodomain-like"/>
    <property type="match status" value="1"/>
</dbReference>
<proteinExistence type="predicted"/>
<gene>
    <name evidence="5" type="ORF">CNR29_10145</name>
</gene>
<dbReference type="Gene3D" id="2.60.120.10">
    <property type="entry name" value="Jelly Rolls"/>
    <property type="match status" value="1"/>
</dbReference>
<dbReference type="InterPro" id="IPR009057">
    <property type="entry name" value="Homeodomain-like_sf"/>
</dbReference>
<dbReference type="InterPro" id="IPR037923">
    <property type="entry name" value="HTH-like"/>
</dbReference>
<keyword evidence="3" id="KW-0804">Transcription</keyword>
<dbReference type="PANTHER" id="PTHR43280:SF2">
    <property type="entry name" value="HTH-TYPE TRANSCRIPTIONAL REGULATOR EXSA"/>
    <property type="match status" value="1"/>
</dbReference>
<evidence type="ECO:0000313" key="5">
    <source>
        <dbReference type="EMBL" id="PBQ24350.1"/>
    </source>
</evidence>
<dbReference type="InterPro" id="IPR018060">
    <property type="entry name" value="HTH_AraC"/>
</dbReference>
<dbReference type="SUPFAM" id="SSF51215">
    <property type="entry name" value="Regulatory protein AraC"/>
    <property type="match status" value="1"/>
</dbReference>
<dbReference type="Pfam" id="PF12833">
    <property type="entry name" value="HTH_18"/>
    <property type="match status" value="1"/>
</dbReference>
<dbReference type="AlphaFoldDB" id="A0A2A3TZT4"/>
<dbReference type="RefSeq" id="WP_096110254.1">
    <property type="nucleotide sequence ID" value="NZ_NVYO01000001.1"/>
</dbReference>
<name>A0A2A3TZT4_LEVBR</name>
<feature type="domain" description="HTH araC/xylS-type" evidence="4">
    <location>
        <begin position="190"/>
        <end position="288"/>
    </location>
</feature>
<dbReference type="SMART" id="SM00342">
    <property type="entry name" value="HTH_ARAC"/>
    <property type="match status" value="1"/>
</dbReference>